<dbReference type="Proteomes" id="UP000479938">
    <property type="component" value="Unassembled WGS sequence"/>
</dbReference>
<feature type="domain" description="Restriction endonuclease PvuRts1 I-like N-terminal" evidence="1">
    <location>
        <begin position="6"/>
        <end position="131"/>
    </location>
</feature>
<evidence type="ECO:0000259" key="1">
    <source>
        <dbReference type="Pfam" id="PF21598"/>
    </source>
</evidence>
<gene>
    <name evidence="2" type="ORF">FLA105534_00266</name>
</gene>
<reference evidence="2 3" key="1">
    <citation type="submission" date="2020-02" db="EMBL/GenBank/DDBJ databases">
        <authorList>
            <person name="Criscuolo A."/>
        </authorList>
    </citation>
    <scope>NUCLEOTIDE SEQUENCE [LARGE SCALE GENOMIC DNA]</scope>
    <source>
        <strain evidence="2">CIP105534</strain>
    </source>
</reference>
<protein>
    <recommendedName>
        <fullName evidence="1">Restriction endonuclease PvuRts1 I-like N-terminal domain-containing protein</fullName>
    </recommendedName>
</protein>
<dbReference type="EMBL" id="CADCSU010000025">
    <property type="protein sequence ID" value="CAA9194676.1"/>
    <property type="molecule type" value="Genomic_DNA"/>
</dbReference>
<evidence type="ECO:0000313" key="3">
    <source>
        <dbReference type="Proteomes" id="UP000479938"/>
    </source>
</evidence>
<accession>A0A6J4G6T8</accession>
<organism evidence="2 3">
    <name type="scientific">Flavobacterium bizetiae</name>
    <dbReference type="NCBI Taxonomy" id="2704140"/>
    <lineage>
        <taxon>Bacteria</taxon>
        <taxon>Pseudomonadati</taxon>
        <taxon>Bacteroidota</taxon>
        <taxon>Flavobacteriia</taxon>
        <taxon>Flavobacteriales</taxon>
        <taxon>Flavobacteriaceae</taxon>
        <taxon>Flavobacterium</taxon>
    </lineage>
</organism>
<proteinExistence type="predicted"/>
<dbReference type="Pfam" id="PF21598">
    <property type="entry name" value="PvuRts1I-like_N"/>
    <property type="match status" value="1"/>
</dbReference>
<dbReference type="InterPro" id="IPR048797">
    <property type="entry name" value="PvuRts1I-like_N"/>
</dbReference>
<evidence type="ECO:0000313" key="2">
    <source>
        <dbReference type="EMBL" id="CAA9194676.1"/>
    </source>
</evidence>
<dbReference type="Gene3D" id="3.40.960.10">
    <property type="entry name" value="VSR Endonuclease"/>
    <property type="match status" value="1"/>
</dbReference>
<name>A0A6J4G6T8_9FLAO</name>
<sequence>MNPKVEYISRLLQKTSFKALENYCLTRLWHKLDNDEIKFVPQQYVNRHIEKYALTDVYLPQFKIHIEVNEPAHYDSPERIIADEIRKNEIEEKTGHCLFVIDCRNDLSKIHNDIDSIVNLIREETESQKQNGTFKPWQPEREQNPNYWKSKKKIHEVDEIIFKSIEDICHLFDADFSKTKRGFLRQGAIKHPKKKLYNLVAS</sequence>
<dbReference type="RefSeq" id="WP_173969044.1">
    <property type="nucleotide sequence ID" value="NZ_CADCSU010000025.1"/>
</dbReference>
<dbReference type="AlphaFoldDB" id="A0A6J4G6T8"/>
<keyword evidence="3" id="KW-1185">Reference proteome</keyword>